<evidence type="ECO:0000256" key="5">
    <source>
        <dbReference type="ARBA" id="ARBA00023136"/>
    </source>
</evidence>
<protein>
    <submittedName>
        <fullName evidence="9">TonB-dependent outer membrane receptor</fullName>
    </submittedName>
</protein>
<dbReference type="GO" id="GO:0033214">
    <property type="term" value="P:siderophore-iron import into cell"/>
    <property type="evidence" value="ECO:0007669"/>
    <property type="project" value="TreeGrafter"/>
</dbReference>
<dbReference type="PANTHER" id="PTHR30442">
    <property type="entry name" value="IRON III DICITRATE TRANSPORT PROTEIN FECA"/>
    <property type="match status" value="1"/>
</dbReference>
<dbReference type="PROSITE" id="PS52016">
    <property type="entry name" value="TONB_DEPENDENT_REC_3"/>
    <property type="match status" value="1"/>
</dbReference>
<keyword evidence="10" id="KW-1185">Reference proteome</keyword>
<evidence type="ECO:0000256" key="2">
    <source>
        <dbReference type="ARBA" id="ARBA00022448"/>
    </source>
</evidence>
<proteinExistence type="inferred from homology"/>
<dbReference type="Gene3D" id="2.60.40.1120">
    <property type="entry name" value="Carboxypeptidase-like, regulatory domain"/>
    <property type="match status" value="1"/>
</dbReference>
<keyword evidence="5 7" id="KW-0472">Membrane</keyword>
<dbReference type="Pfam" id="PF07715">
    <property type="entry name" value="Plug"/>
    <property type="match status" value="1"/>
</dbReference>
<dbReference type="Proteomes" id="UP000005938">
    <property type="component" value="Unassembled WGS sequence"/>
</dbReference>
<dbReference type="InterPro" id="IPR008969">
    <property type="entry name" value="CarboxyPept-like_regulatory"/>
</dbReference>
<dbReference type="InterPro" id="IPR037066">
    <property type="entry name" value="Plug_dom_sf"/>
</dbReference>
<evidence type="ECO:0000256" key="4">
    <source>
        <dbReference type="ARBA" id="ARBA00022692"/>
    </source>
</evidence>
<dbReference type="InterPro" id="IPR039426">
    <property type="entry name" value="TonB-dep_rcpt-like"/>
</dbReference>
<dbReference type="OrthoDB" id="9768177at2"/>
<reference evidence="9 10" key="1">
    <citation type="journal article" date="2012" name="J. Bacteriol.">
        <title>Genome Sequence of the Halotolerant Bacterium Imtechella halotolerans K1T.</title>
        <authorList>
            <person name="Kumar S."/>
            <person name="Vikram S."/>
            <person name="Subramanian S."/>
            <person name="Raghava G.P."/>
            <person name="Pinnaka A.K."/>
        </authorList>
    </citation>
    <scope>NUCLEOTIDE SEQUENCE [LARGE SCALE GENOMIC DNA]</scope>
    <source>
        <strain evidence="9 10">K1</strain>
    </source>
</reference>
<dbReference type="PANTHER" id="PTHR30442:SF0">
    <property type="entry name" value="FE(3+) DICITRATE TRANSPORT PROTEIN FECA"/>
    <property type="match status" value="1"/>
</dbReference>
<dbReference type="NCBIfam" id="TIGR04056">
    <property type="entry name" value="OMP_RagA_SusC"/>
    <property type="match status" value="1"/>
</dbReference>
<dbReference type="NCBIfam" id="TIGR04057">
    <property type="entry name" value="SusC_RagA_signa"/>
    <property type="match status" value="1"/>
</dbReference>
<dbReference type="InterPro" id="IPR023997">
    <property type="entry name" value="TonB-dep_OMP_SusC/RagA_CS"/>
</dbReference>
<organism evidence="9 10">
    <name type="scientific">Imtechella halotolerans K1</name>
    <dbReference type="NCBI Taxonomy" id="946077"/>
    <lineage>
        <taxon>Bacteria</taxon>
        <taxon>Pseudomonadati</taxon>
        <taxon>Bacteroidota</taxon>
        <taxon>Flavobacteriia</taxon>
        <taxon>Flavobacteriales</taxon>
        <taxon>Flavobacteriaceae</taxon>
        <taxon>Imtechella</taxon>
    </lineage>
</organism>
<gene>
    <name evidence="9" type="ORF">W5A_12966</name>
</gene>
<evidence type="ECO:0000259" key="8">
    <source>
        <dbReference type="Pfam" id="PF07715"/>
    </source>
</evidence>
<keyword evidence="3 7" id="KW-1134">Transmembrane beta strand</keyword>
<dbReference type="Pfam" id="PF13715">
    <property type="entry name" value="CarbopepD_reg_2"/>
    <property type="match status" value="1"/>
</dbReference>
<dbReference type="STRING" id="946077.W5A_12966"/>
<dbReference type="AlphaFoldDB" id="I0W7Q3"/>
<dbReference type="InterPro" id="IPR012910">
    <property type="entry name" value="Plug_dom"/>
</dbReference>
<dbReference type="SUPFAM" id="SSF56935">
    <property type="entry name" value="Porins"/>
    <property type="match status" value="1"/>
</dbReference>
<dbReference type="SUPFAM" id="SSF49464">
    <property type="entry name" value="Carboxypeptidase regulatory domain-like"/>
    <property type="match status" value="1"/>
</dbReference>
<evidence type="ECO:0000256" key="7">
    <source>
        <dbReference type="PROSITE-ProRule" id="PRU01360"/>
    </source>
</evidence>
<dbReference type="GO" id="GO:0009279">
    <property type="term" value="C:cell outer membrane"/>
    <property type="evidence" value="ECO:0007669"/>
    <property type="project" value="UniProtKB-SubCell"/>
</dbReference>
<keyword evidence="9" id="KW-0675">Receptor</keyword>
<evidence type="ECO:0000256" key="6">
    <source>
        <dbReference type="ARBA" id="ARBA00023237"/>
    </source>
</evidence>
<comment type="similarity">
    <text evidence="7">Belongs to the TonB-dependent receptor family.</text>
</comment>
<accession>I0W7Q3</accession>
<dbReference type="PATRIC" id="fig|946077.3.peg.2621"/>
<keyword evidence="4 7" id="KW-0812">Transmembrane</keyword>
<dbReference type="EMBL" id="AJJU01000037">
    <property type="protein sequence ID" value="EID72419.1"/>
    <property type="molecule type" value="Genomic_DNA"/>
</dbReference>
<dbReference type="InterPro" id="IPR023996">
    <property type="entry name" value="TonB-dep_OMP_SusC/RagA"/>
</dbReference>
<sequence length="1133" mass="125418">MKSKFNNLLMRYGEHIFMNMMKTFIFLCCFTTFAFSSKAGFSQNSKIVIKTDSSLTVEEVFELIKEQTEYTFIYRSDLFTNAPKVAVKKGIIKTETLLKKSLSYGNIIYSFTPDGAILLEKTTDSGPSAPQILVSGMVTDHLGAPLPGATVSIKGNETTGTQTDFDGNYSIRIPSSNTILVFRYLGFTTKEITVGSNTTINVTLQEDAQSLDEIVVIGYGTQKKSDVTGAISTVKNDQLTQVVTTSPTDALQGRVSGVTVTSSGSPGSAADVMIRGIGTFGSNQPLYIVDGVQADPYFIDANNIASIEVLKDAASGAIYGTKAANGVIIITTKRGKEGKPMVEINSSMNFNSQRKEMKLLDAAGYLSVHRAMYENAGASLPQYVLNPPTADTDWIGETHKSGELYMLNARVSGASEFINYSIGGSFADEKGILIGSEFMKKGLVANLGISKGKLKADINLNYNETYREGFKFSLRETFQISPLIPIYDPTKQSGYGYRSGDLPDHRNPIAEDHFLNGYNKSKYFLGNFGLTYEVVKGLYAKANFSVSNLNSYTFNFNQPFRARDVQEEGREYAFISERNSEERRINQEYTLNYNFDVKEHAFSLLAGYQRILEPYRYTYAQAEGYKIEKDEDGNDIKVPANILDPSFNTLSAFGDGTYSASGSRAEYSLVSHFGRVNYSFKDRYLVQASVRKDGSSKFGRNYRYGNFPSFALGWKITGEDFMKDQELFNFLKLRYSWGQAGNDSALNYYSYIALISQGKSQDDGGYVFGDPQTSHQGGIATMLENDNLKWETNTSSNIGIDFASLENKLQGAINYYSSNTSDLLITKVLQGSGGLDNPIINVGEFKNSGLEFELGYTNKEHAFQYNAFATFTTINSEVVRLSSKDQVIYGVGLKFGSDHFANQTRVGYEPGAFFLPVASGIFQNQAEIDAHNLNGSPIQPAAEPGDIRFIDQNNDGTIDEKDAIYQGSAIPKFEYSLNLGSNYKNFDFNVFFQGVGGNKIYNGNSFEMLGMDSGRNFRTETLNAWTPSNTNTNMPRAVLGDPNGNNRASTRFLHKGDYLRLKTIQLGYTLPKEVSSKLLVEKFRMYITGQNLVTFSNYDGLDPEVGGSIISRGIDRDLYPKNKSIILGVQLQF</sequence>
<name>I0W7Q3_9FLAO</name>
<evidence type="ECO:0000256" key="3">
    <source>
        <dbReference type="ARBA" id="ARBA00022452"/>
    </source>
</evidence>
<keyword evidence="6 7" id="KW-0998">Cell outer membrane</keyword>
<feature type="domain" description="TonB-dependent receptor plug" evidence="8">
    <location>
        <begin position="224"/>
        <end position="327"/>
    </location>
</feature>
<evidence type="ECO:0000313" key="10">
    <source>
        <dbReference type="Proteomes" id="UP000005938"/>
    </source>
</evidence>
<comment type="subcellular location">
    <subcellularLocation>
        <location evidence="1 7">Cell outer membrane</location>
        <topology evidence="1 7">Multi-pass membrane protein</topology>
    </subcellularLocation>
</comment>
<dbReference type="Gene3D" id="2.170.130.10">
    <property type="entry name" value="TonB-dependent receptor, plug domain"/>
    <property type="match status" value="1"/>
</dbReference>
<keyword evidence="2 7" id="KW-0813">Transport</keyword>
<evidence type="ECO:0000256" key="1">
    <source>
        <dbReference type="ARBA" id="ARBA00004571"/>
    </source>
</evidence>
<dbReference type="RefSeq" id="WP_008241361.1">
    <property type="nucleotide sequence ID" value="NZ_AJJU01000037.1"/>
</dbReference>
<dbReference type="InterPro" id="IPR036942">
    <property type="entry name" value="Beta-barrel_TonB_sf"/>
</dbReference>
<evidence type="ECO:0000313" key="9">
    <source>
        <dbReference type="EMBL" id="EID72419.1"/>
    </source>
</evidence>
<comment type="caution">
    <text evidence="9">The sequence shown here is derived from an EMBL/GenBank/DDBJ whole genome shotgun (WGS) entry which is preliminary data.</text>
</comment>
<dbReference type="Gene3D" id="2.40.170.20">
    <property type="entry name" value="TonB-dependent receptor, beta-barrel domain"/>
    <property type="match status" value="1"/>
</dbReference>
<dbReference type="eggNOG" id="COG4771">
    <property type="taxonomic scope" value="Bacteria"/>
</dbReference>